<reference evidence="1 2" key="1">
    <citation type="journal article" date="2013" name="Nature">
        <title>The genomes of four tapeworm species reveal adaptations to parasitism.</title>
        <authorList>
            <person name="Tsai I.J."/>
            <person name="Zarowiecki M."/>
            <person name="Holroyd N."/>
            <person name="Garciarrubio A."/>
            <person name="Sanchez-Flores A."/>
            <person name="Brooks K.L."/>
            <person name="Tracey A."/>
            <person name="Bobes R.J."/>
            <person name="Fragoso G."/>
            <person name="Sciutto E."/>
            <person name="Aslett M."/>
            <person name="Beasley H."/>
            <person name="Bennett H.M."/>
            <person name="Cai J."/>
            <person name="Camicia F."/>
            <person name="Clark R."/>
            <person name="Cucher M."/>
            <person name="De Silva N."/>
            <person name="Day T.A."/>
            <person name="Deplazes P."/>
            <person name="Estrada K."/>
            <person name="Fernandez C."/>
            <person name="Holland P.W."/>
            <person name="Hou J."/>
            <person name="Hu S."/>
            <person name="Huckvale T."/>
            <person name="Hung S.S."/>
            <person name="Kamenetzky L."/>
            <person name="Keane J.A."/>
            <person name="Kiss F."/>
            <person name="Koziol U."/>
            <person name="Lambert O."/>
            <person name="Liu K."/>
            <person name="Luo X."/>
            <person name="Luo Y."/>
            <person name="Macchiaroli N."/>
            <person name="Nichol S."/>
            <person name="Paps J."/>
            <person name="Parkinson J."/>
            <person name="Pouchkina-Stantcheva N."/>
            <person name="Riddiford N."/>
            <person name="Rosenzvit M."/>
            <person name="Salinas G."/>
            <person name="Wasmuth J.D."/>
            <person name="Zamanian M."/>
            <person name="Zheng Y."/>
            <person name="Cai X."/>
            <person name="Soberon X."/>
            <person name="Olson P.D."/>
            <person name="Laclette J.P."/>
            <person name="Brehm K."/>
            <person name="Berriman M."/>
            <person name="Garciarrubio A."/>
            <person name="Bobes R.J."/>
            <person name="Fragoso G."/>
            <person name="Sanchez-Flores A."/>
            <person name="Estrada K."/>
            <person name="Cevallos M.A."/>
            <person name="Morett E."/>
            <person name="Gonzalez V."/>
            <person name="Portillo T."/>
            <person name="Ochoa-Leyva A."/>
            <person name="Jose M.V."/>
            <person name="Sciutto E."/>
            <person name="Landa A."/>
            <person name="Jimenez L."/>
            <person name="Valdes V."/>
            <person name="Carrero J.C."/>
            <person name="Larralde C."/>
            <person name="Morales-Montor J."/>
            <person name="Limon-Lason J."/>
            <person name="Soberon X."/>
            <person name="Laclette J.P."/>
        </authorList>
    </citation>
    <scope>NUCLEOTIDE SEQUENCE [LARGE SCALE GENOMIC DNA]</scope>
</reference>
<sequence>MRVGLCVAELLSQSGRSDSISELDRYPVSNPVWGAVTESALRQVLKALSAPFVNLVSILETEEEVSGKRLFFPIDDGLSQRIAALTNISIVDDIDVDCDQK</sequence>
<organism evidence="1">
    <name type="scientific">Echinococcus granulosus</name>
    <name type="common">Hydatid tapeworm</name>
    <dbReference type="NCBI Taxonomy" id="6210"/>
    <lineage>
        <taxon>Eukaryota</taxon>
        <taxon>Metazoa</taxon>
        <taxon>Spiralia</taxon>
        <taxon>Lophotrochozoa</taxon>
        <taxon>Platyhelminthes</taxon>
        <taxon>Cestoda</taxon>
        <taxon>Eucestoda</taxon>
        <taxon>Cyclophyllidea</taxon>
        <taxon>Taeniidae</taxon>
        <taxon>Echinococcus</taxon>
        <taxon>Echinococcus granulosus group</taxon>
    </lineage>
</organism>
<dbReference type="EMBL" id="LK028747">
    <property type="protein sequence ID" value="CDS25147.1"/>
    <property type="molecule type" value="Genomic_DNA"/>
</dbReference>
<dbReference type="OrthoDB" id="10257415at2759"/>
<accession>A0A068WZ37</accession>
<name>A0A068WZ37_ECHGR</name>
<reference evidence="3" key="3">
    <citation type="submission" date="2020-10" db="UniProtKB">
        <authorList>
            <consortium name="WormBaseParasite"/>
        </authorList>
    </citation>
    <scope>IDENTIFICATION</scope>
</reference>
<evidence type="ECO:0000313" key="2">
    <source>
        <dbReference type="Proteomes" id="UP000492820"/>
    </source>
</evidence>
<gene>
    <name evidence="1" type="ORF">EgrG_002063500</name>
</gene>
<evidence type="ECO:0000313" key="1">
    <source>
        <dbReference type="EMBL" id="CDS25147.1"/>
    </source>
</evidence>
<protein>
    <submittedName>
        <fullName evidence="3">Transcriptional regulator</fullName>
    </submittedName>
</protein>
<proteinExistence type="predicted"/>
<dbReference type="Proteomes" id="UP000492820">
    <property type="component" value="Unassembled WGS sequence"/>
</dbReference>
<reference evidence="1" key="2">
    <citation type="submission" date="2014-06" db="EMBL/GenBank/DDBJ databases">
        <authorList>
            <person name="Aslett M."/>
        </authorList>
    </citation>
    <scope>NUCLEOTIDE SEQUENCE</scope>
</reference>
<dbReference type="AlphaFoldDB" id="A0A068WZ37"/>
<dbReference type="WBParaSite" id="EgrG_002063500">
    <property type="protein sequence ID" value="EgrG_002063500"/>
    <property type="gene ID" value="EgrG_002063500"/>
</dbReference>
<evidence type="ECO:0000313" key="3">
    <source>
        <dbReference type="WBParaSite" id="EgrG_002063500"/>
    </source>
</evidence>